<name>A0ABP9H068_9ACTN</name>
<dbReference type="InterPro" id="IPR011583">
    <property type="entry name" value="Chitinase_II/V-like_cat"/>
</dbReference>
<evidence type="ECO:0000313" key="10">
    <source>
        <dbReference type="Proteomes" id="UP001499993"/>
    </source>
</evidence>
<dbReference type="InterPro" id="IPR050314">
    <property type="entry name" value="Glycosyl_Hydrlase_18"/>
</dbReference>
<keyword evidence="3 6" id="KW-0378">Hydrolase</keyword>
<evidence type="ECO:0000259" key="8">
    <source>
        <dbReference type="PROSITE" id="PS51910"/>
    </source>
</evidence>
<dbReference type="CDD" id="cd06548">
    <property type="entry name" value="GH18_chitinase"/>
    <property type="match status" value="1"/>
</dbReference>
<feature type="domain" description="GH18" evidence="8">
    <location>
        <begin position="52"/>
        <end position="450"/>
    </location>
</feature>
<dbReference type="Pfam" id="PF00704">
    <property type="entry name" value="Glyco_hydro_18"/>
    <property type="match status" value="1"/>
</dbReference>
<dbReference type="Gene3D" id="3.10.50.10">
    <property type="match status" value="1"/>
</dbReference>
<organism evidence="9 10">
    <name type="scientific">Streptomonospora halophila</name>
    <dbReference type="NCBI Taxonomy" id="427369"/>
    <lineage>
        <taxon>Bacteria</taxon>
        <taxon>Bacillati</taxon>
        <taxon>Actinomycetota</taxon>
        <taxon>Actinomycetes</taxon>
        <taxon>Streptosporangiales</taxon>
        <taxon>Nocardiopsidaceae</taxon>
        <taxon>Streptomonospora</taxon>
    </lineage>
</organism>
<dbReference type="RefSeq" id="WP_345559451.1">
    <property type="nucleotide sequence ID" value="NZ_BAABIK010000055.1"/>
</dbReference>
<keyword evidence="5 6" id="KW-0326">Glycosidase</keyword>
<evidence type="ECO:0000256" key="2">
    <source>
        <dbReference type="ARBA" id="ARBA00012729"/>
    </source>
</evidence>
<dbReference type="PANTHER" id="PTHR11177">
    <property type="entry name" value="CHITINASE"/>
    <property type="match status" value="1"/>
</dbReference>
<dbReference type="EC" id="3.2.1.14" evidence="2"/>
<proteinExistence type="inferred from homology"/>
<dbReference type="SUPFAM" id="SSF51445">
    <property type="entry name" value="(Trans)glycosidases"/>
    <property type="match status" value="1"/>
</dbReference>
<dbReference type="SMART" id="SM00636">
    <property type="entry name" value="Glyco_18"/>
    <property type="match status" value="1"/>
</dbReference>
<evidence type="ECO:0000256" key="4">
    <source>
        <dbReference type="ARBA" id="ARBA00023024"/>
    </source>
</evidence>
<dbReference type="SUPFAM" id="SSF54556">
    <property type="entry name" value="Chitinase insertion domain"/>
    <property type="match status" value="1"/>
</dbReference>
<comment type="similarity">
    <text evidence="7">Belongs to the glycosyl hydrolase 18 family.</text>
</comment>
<reference evidence="10" key="1">
    <citation type="journal article" date="2019" name="Int. J. Syst. Evol. Microbiol.">
        <title>The Global Catalogue of Microorganisms (GCM) 10K type strain sequencing project: providing services to taxonomists for standard genome sequencing and annotation.</title>
        <authorList>
            <consortium name="The Broad Institute Genomics Platform"/>
            <consortium name="The Broad Institute Genome Sequencing Center for Infectious Disease"/>
            <person name="Wu L."/>
            <person name="Ma J."/>
        </authorList>
    </citation>
    <scope>NUCLEOTIDE SEQUENCE [LARGE SCALE GENOMIC DNA]</scope>
    <source>
        <strain evidence="10">JCM 18123</strain>
    </source>
</reference>
<evidence type="ECO:0000313" key="9">
    <source>
        <dbReference type="EMBL" id="GAA4958581.1"/>
    </source>
</evidence>
<evidence type="ECO:0000256" key="6">
    <source>
        <dbReference type="RuleBase" id="RU000489"/>
    </source>
</evidence>
<dbReference type="PROSITE" id="PS51910">
    <property type="entry name" value="GH18_2"/>
    <property type="match status" value="1"/>
</dbReference>
<gene>
    <name evidence="9" type="ORF">GCM10023224_50700</name>
</gene>
<keyword evidence="10" id="KW-1185">Reference proteome</keyword>
<dbReference type="PROSITE" id="PS01095">
    <property type="entry name" value="GH18_1"/>
    <property type="match status" value="1"/>
</dbReference>
<dbReference type="Proteomes" id="UP001499993">
    <property type="component" value="Unassembled WGS sequence"/>
</dbReference>
<dbReference type="InterPro" id="IPR017853">
    <property type="entry name" value="GH"/>
</dbReference>
<protein>
    <recommendedName>
        <fullName evidence="2">chitinase</fullName>
        <ecNumber evidence="2">3.2.1.14</ecNumber>
    </recommendedName>
</protein>
<keyword evidence="4" id="KW-0119">Carbohydrate metabolism</keyword>
<dbReference type="InterPro" id="IPR029070">
    <property type="entry name" value="Chitinase_insertion_sf"/>
</dbReference>
<evidence type="ECO:0000256" key="3">
    <source>
        <dbReference type="ARBA" id="ARBA00022801"/>
    </source>
</evidence>
<evidence type="ECO:0000256" key="1">
    <source>
        <dbReference type="ARBA" id="ARBA00000822"/>
    </source>
</evidence>
<comment type="caution">
    <text evidence="9">The sequence shown here is derived from an EMBL/GenBank/DDBJ whole genome shotgun (WGS) entry which is preliminary data.</text>
</comment>
<keyword evidence="4" id="KW-0624">Polysaccharide degradation</keyword>
<accession>A0ABP9H068</accession>
<evidence type="ECO:0000256" key="5">
    <source>
        <dbReference type="ARBA" id="ARBA00023295"/>
    </source>
</evidence>
<keyword evidence="4" id="KW-0146">Chitin degradation</keyword>
<comment type="catalytic activity">
    <reaction evidence="1">
        <text>Random endo-hydrolysis of N-acetyl-beta-D-glucosaminide (1-&gt;4)-beta-linkages in chitin and chitodextrins.</text>
        <dbReference type="EC" id="3.2.1.14"/>
    </reaction>
</comment>
<dbReference type="Gene3D" id="3.20.20.80">
    <property type="entry name" value="Glycosidases"/>
    <property type="match status" value="1"/>
</dbReference>
<dbReference type="PANTHER" id="PTHR11177:SF317">
    <property type="entry name" value="CHITINASE 12-RELATED"/>
    <property type="match status" value="1"/>
</dbReference>
<dbReference type="InterPro" id="IPR001223">
    <property type="entry name" value="Glyco_hydro18_cat"/>
</dbReference>
<sequence length="457" mass="49283">MDPASAQRRRSRAPHTRTGRLLLGAGAAALTAVLAAGALAAVDALRSGPSTVHRIAYFADWNTAARGYSIADVADSGAAARLTRLMWAFGEIDAQGRCHIPDDAAWELYQRRYDAAGSVDGRADSYGQRLAGGLNQLRKLREQHPDLGASISLGGWNTSTHFSTAARTERSREEFVSSCLDLWLRGDLPVRDGEPQGGRGAAAGVFDGVDLDWEWPGGDGHADNVEHPEDRRNFTLLVREFRRQLDALERETGREYTLSASLPGDTGRMEAGYEAEAFEPLDLATVQGYDLTGPWSDVTGHHAQLYAGEAAAPAESVHSAVQGYLGHGLPAEKLVVGFPGFGRGWRGVPRSPSFGRGETAEAPASGEYGEDAASYAELQRRDGRRFLDPVNAAYWLVDGGEWWSYDTPATVAAKGAYVRERGLGGLMLWNLDMDPEGELVRAMDTSLDPGGGPDTRR</sequence>
<evidence type="ECO:0000256" key="7">
    <source>
        <dbReference type="RuleBase" id="RU004453"/>
    </source>
</evidence>
<dbReference type="EMBL" id="BAABIK010000055">
    <property type="protein sequence ID" value="GAA4958581.1"/>
    <property type="molecule type" value="Genomic_DNA"/>
</dbReference>
<dbReference type="InterPro" id="IPR001579">
    <property type="entry name" value="Glyco_hydro_18_chit_AS"/>
</dbReference>